<comment type="caution">
    <text evidence="6">The sequence shown here is derived from an EMBL/GenBank/DDBJ whole genome shotgun (WGS) entry which is preliminary data.</text>
</comment>
<evidence type="ECO:0000256" key="3">
    <source>
        <dbReference type="ARBA" id="ARBA00023163"/>
    </source>
</evidence>
<evidence type="ECO:0000313" key="7">
    <source>
        <dbReference type="Proteomes" id="UP001500843"/>
    </source>
</evidence>
<evidence type="ECO:0000256" key="1">
    <source>
        <dbReference type="ARBA" id="ARBA00023015"/>
    </source>
</evidence>
<keyword evidence="4" id="KW-0472">Membrane</keyword>
<dbReference type="PROSITE" id="PS50043">
    <property type="entry name" value="HTH_LUXR_2"/>
    <property type="match status" value="1"/>
</dbReference>
<keyword evidence="2" id="KW-0238">DNA-binding</keyword>
<feature type="transmembrane region" description="Helical" evidence="4">
    <location>
        <begin position="111"/>
        <end position="130"/>
    </location>
</feature>
<dbReference type="RefSeq" id="WP_301312285.1">
    <property type="nucleotide sequence ID" value="NZ_BAABHM010000012.1"/>
</dbReference>
<keyword evidence="4" id="KW-1133">Transmembrane helix</keyword>
<accession>A0ABP8XH02</accession>
<proteinExistence type="predicted"/>
<evidence type="ECO:0000256" key="2">
    <source>
        <dbReference type="ARBA" id="ARBA00023125"/>
    </source>
</evidence>
<dbReference type="Proteomes" id="UP001500843">
    <property type="component" value="Unassembled WGS sequence"/>
</dbReference>
<feature type="domain" description="HTH luxR-type" evidence="5">
    <location>
        <begin position="207"/>
        <end position="272"/>
    </location>
</feature>
<dbReference type="CDD" id="cd06170">
    <property type="entry name" value="LuxR_C_like"/>
    <property type="match status" value="1"/>
</dbReference>
<dbReference type="PROSITE" id="PS00622">
    <property type="entry name" value="HTH_LUXR_1"/>
    <property type="match status" value="1"/>
</dbReference>
<keyword evidence="1" id="KW-0805">Transcription regulation</keyword>
<dbReference type="PANTHER" id="PTHR44688:SF16">
    <property type="entry name" value="DNA-BINDING TRANSCRIPTIONAL ACTIVATOR DEVR_DOSR"/>
    <property type="match status" value="1"/>
</dbReference>
<reference evidence="7" key="1">
    <citation type="journal article" date="2019" name="Int. J. Syst. Evol. Microbiol.">
        <title>The Global Catalogue of Microorganisms (GCM) 10K type strain sequencing project: providing services to taxonomists for standard genome sequencing and annotation.</title>
        <authorList>
            <consortium name="The Broad Institute Genomics Platform"/>
            <consortium name="The Broad Institute Genome Sequencing Center for Infectious Disease"/>
            <person name="Wu L."/>
            <person name="Ma J."/>
        </authorList>
    </citation>
    <scope>NUCLEOTIDE SEQUENCE [LARGE SCALE GENOMIC DNA]</scope>
    <source>
        <strain evidence="7">JCM 17975</strain>
    </source>
</reference>
<feature type="transmembrane region" description="Helical" evidence="4">
    <location>
        <begin position="44"/>
        <end position="63"/>
    </location>
</feature>
<dbReference type="EMBL" id="BAABHM010000012">
    <property type="protein sequence ID" value="GAA4705489.1"/>
    <property type="molecule type" value="Genomic_DNA"/>
</dbReference>
<dbReference type="SUPFAM" id="SSF46894">
    <property type="entry name" value="C-terminal effector domain of the bipartite response regulators"/>
    <property type="match status" value="1"/>
</dbReference>
<dbReference type="Gene3D" id="1.10.10.10">
    <property type="entry name" value="Winged helix-like DNA-binding domain superfamily/Winged helix DNA-binding domain"/>
    <property type="match status" value="1"/>
</dbReference>
<feature type="transmembrane region" description="Helical" evidence="4">
    <location>
        <begin position="15"/>
        <end position="37"/>
    </location>
</feature>
<protein>
    <recommendedName>
        <fullName evidence="5">HTH luxR-type domain-containing protein</fullName>
    </recommendedName>
</protein>
<keyword evidence="7" id="KW-1185">Reference proteome</keyword>
<dbReference type="PRINTS" id="PR00038">
    <property type="entry name" value="HTHLUXR"/>
</dbReference>
<dbReference type="SMART" id="SM00421">
    <property type="entry name" value="HTH_LUXR"/>
    <property type="match status" value="1"/>
</dbReference>
<dbReference type="InterPro" id="IPR000792">
    <property type="entry name" value="Tscrpt_reg_LuxR_C"/>
</dbReference>
<evidence type="ECO:0000256" key="4">
    <source>
        <dbReference type="SAM" id="Phobius"/>
    </source>
</evidence>
<gene>
    <name evidence="6" type="ORF">GCM10023198_29130</name>
</gene>
<dbReference type="InterPro" id="IPR016032">
    <property type="entry name" value="Sig_transdc_resp-reg_C-effctor"/>
</dbReference>
<feature type="transmembrane region" description="Helical" evidence="4">
    <location>
        <begin position="75"/>
        <end position="104"/>
    </location>
</feature>
<keyword evidence="3" id="KW-0804">Transcription</keyword>
<sequence>MPPWSRLLRAPNRPVAFTVVFWVIVGALVIGAIVGAPAAGTARLVAVAVHIVAVVVLWAWLPWDGSGQGRWVAPAFLVAVALLGFTATAGWHFLLLVVAVAALGRAHRLSVAVWIVAGFVGTLGAVQMAFTPDEPQRALVEMAVVALGATIGLGLTGAPYADAVGPADPGLDLGPQSVAEPQVATEPQVAAEPQVVAGGERQVGPSGFHGVALLTRRERDVVALVGEGRTNREIAGMLYITEGTVKNHVSSALRKLELRDRTQLALRAVFLTAE</sequence>
<organism evidence="6 7">
    <name type="scientific">Promicromonospora umidemergens</name>
    <dbReference type="NCBI Taxonomy" id="629679"/>
    <lineage>
        <taxon>Bacteria</taxon>
        <taxon>Bacillati</taxon>
        <taxon>Actinomycetota</taxon>
        <taxon>Actinomycetes</taxon>
        <taxon>Micrococcales</taxon>
        <taxon>Promicromonosporaceae</taxon>
        <taxon>Promicromonospora</taxon>
    </lineage>
</organism>
<dbReference type="PANTHER" id="PTHR44688">
    <property type="entry name" value="DNA-BINDING TRANSCRIPTIONAL ACTIVATOR DEVR_DOSR"/>
    <property type="match status" value="1"/>
</dbReference>
<name>A0ABP8XH02_9MICO</name>
<evidence type="ECO:0000259" key="5">
    <source>
        <dbReference type="PROSITE" id="PS50043"/>
    </source>
</evidence>
<evidence type="ECO:0000313" key="6">
    <source>
        <dbReference type="EMBL" id="GAA4705489.1"/>
    </source>
</evidence>
<dbReference type="Pfam" id="PF00196">
    <property type="entry name" value="GerE"/>
    <property type="match status" value="1"/>
</dbReference>
<dbReference type="InterPro" id="IPR036388">
    <property type="entry name" value="WH-like_DNA-bd_sf"/>
</dbReference>
<keyword evidence="4" id="KW-0812">Transmembrane</keyword>